<evidence type="ECO:0000313" key="2">
    <source>
        <dbReference type="Proteomes" id="UP000475862"/>
    </source>
</evidence>
<gene>
    <name evidence="1" type="ORF">AGLY_009121</name>
</gene>
<proteinExistence type="predicted"/>
<dbReference type="OrthoDB" id="6601970at2759"/>
<organism evidence="1 2">
    <name type="scientific">Aphis glycines</name>
    <name type="common">Soybean aphid</name>
    <dbReference type="NCBI Taxonomy" id="307491"/>
    <lineage>
        <taxon>Eukaryota</taxon>
        <taxon>Metazoa</taxon>
        <taxon>Ecdysozoa</taxon>
        <taxon>Arthropoda</taxon>
        <taxon>Hexapoda</taxon>
        <taxon>Insecta</taxon>
        <taxon>Pterygota</taxon>
        <taxon>Neoptera</taxon>
        <taxon>Paraneoptera</taxon>
        <taxon>Hemiptera</taxon>
        <taxon>Sternorrhyncha</taxon>
        <taxon>Aphidomorpha</taxon>
        <taxon>Aphidoidea</taxon>
        <taxon>Aphididae</taxon>
        <taxon>Aphidini</taxon>
        <taxon>Aphis</taxon>
        <taxon>Aphis</taxon>
    </lineage>
</organism>
<dbReference type="Proteomes" id="UP000475862">
    <property type="component" value="Unassembled WGS sequence"/>
</dbReference>
<protein>
    <submittedName>
        <fullName evidence="1">Uncharacterized protein</fullName>
    </submittedName>
</protein>
<accession>A0A6G0TIH1</accession>
<name>A0A6G0TIH1_APHGL</name>
<keyword evidence="2" id="KW-1185">Reference proteome</keyword>
<reference evidence="1 2" key="1">
    <citation type="submission" date="2019-08" db="EMBL/GenBank/DDBJ databases">
        <title>The genome of the soybean aphid Biotype 1, its phylome, world population structure and adaptation to the North American continent.</title>
        <authorList>
            <person name="Giordano R."/>
            <person name="Donthu R.K."/>
            <person name="Hernandez A.G."/>
            <person name="Wright C.L."/>
            <person name="Zimin A.V."/>
        </authorList>
    </citation>
    <scope>NUCLEOTIDE SEQUENCE [LARGE SCALE GENOMIC DNA]</scope>
    <source>
        <tissue evidence="1">Whole aphids</tissue>
    </source>
</reference>
<evidence type="ECO:0000313" key="1">
    <source>
        <dbReference type="EMBL" id="KAE9533483.1"/>
    </source>
</evidence>
<dbReference type="EMBL" id="VYZN01000034">
    <property type="protein sequence ID" value="KAE9533483.1"/>
    <property type="molecule type" value="Genomic_DNA"/>
</dbReference>
<dbReference type="AlphaFoldDB" id="A0A6G0TIH1"/>
<sequence>MTNNIVTLDQQRCLLALCLQGLCYFNGFRFRVGGRIAENKYKLQFIIFYTIIKISNLYLVQQSTIHSLFAHVSKKLDRYKNCTKLFYDLSKKSMKKLEVFNPSIGRSPYEAMFGCPVRVGLASIGIPLNEIENLKVCALSRILNQLELLDIHKSIKEKELTLREAAGLSSISGTQGYQQYHCKTKCKNNKCACRSSGKLCNSKCHGSLICENKALRYKFDMIHFLKSV</sequence>
<comment type="caution">
    <text evidence="1">The sequence shown here is derived from an EMBL/GenBank/DDBJ whole genome shotgun (WGS) entry which is preliminary data.</text>
</comment>